<dbReference type="InterPro" id="IPR003200">
    <property type="entry name" value="Nict_dMeBzImd_PRibTrfase"/>
</dbReference>
<comment type="similarity">
    <text evidence="1">Belongs to the UPF0284 family.</text>
</comment>
<keyword evidence="4" id="KW-1185">Reference proteome</keyword>
<reference evidence="3" key="3">
    <citation type="submission" date="2021-03" db="EMBL/GenBank/DDBJ databases">
        <title>Genomic Encyclopedia of Type Strains, Phase IV (KMG-IV): sequencing the most valuable type-strain genomes for metagenomic binning, comparative biology and taxonomic classification.</title>
        <authorList>
            <person name="Goeker M."/>
        </authorList>
    </citation>
    <scope>NUCLEOTIDE SEQUENCE</scope>
    <source>
        <strain evidence="3">DSM 22443</strain>
    </source>
</reference>
<evidence type="ECO:0000256" key="1">
    <source>
        <dbReference type="HAMAP-Rule" id="MF_01086"/>
    </source>
</evidence>
<dbReference type="PANTHER" id="PTHR38811">
    <property type="match status" value="1"/>
</dbReference>
<comment type="caution">
    <text evidence="2">The sequence shown here is derived from an EMBL/GenBank/DDBJ whole genome shotgun (WGS) entry which is preliminary data.</text>
</comment>
<dbReference type="HAMAP" id="MF_01086">
    <property type="entry name" value="UPF0284"/>
    <property type="match status" value="1"/>
</dbReference>
<organism evidence="2 4">
    <name type="scientific">Halarchaeum rubridurum</name>
    <dbReference type="NCBI Taxonomy" id="489911"/>
    <lineage>
        <taxon>Archaea</taxon>
        <taxon>Methanobacteriati</taxon>
        <taxon>Methanobacteriota</taxon>
        <taxon>Stenosarchaea group</taxon>
        <taxon>Halobacteria</taxon>
        <taxon>Halobacteriales</taxon>
        <taxon>Halobacteriaceae</taxon>
    </lineage>
</organism>
<protein>
    <recommendedName>
        <fullName evidence="1">UPF0284 protein GCM10009017_09470</fullName>
    </recommendedName>
</protein>
<dbReference type="InterPro" id="IPR002805">
    <property type="entry name" value="Nict_dMeBzImd_PRibTrfase_arc"/>
</dbReference>
<dbReference type="Gene3D" id="3.40.50.10210">
    <property type="match status" value="1"/>
</dbReference>
<dbReference type="EMBL" id="JAGGKO010000002">
    <property type="protein sequence ID" value="MBP1954491.1"/>
    <property type="molecule type" value="Genomic_DNA"/>
</dbReference>
<dbReference type="OrthoDB" id="9136at2157"/>
<dbReference type="RefSeq" id="WP_188870393.1">
    <property type="nucleotide sequence ID" value="NZ_BMOO01000002.1"/>
</dbReference>
<dbReference type="NCBIfam" id="NF003371">
    <property type="entry name" value="PRK04447.1-4"/>
    <property type="match status" value="1"/>
</dbReference>
<dbReference type="GO" id="GO:0008939">
    <property type="term" value="F:nicotinate-nucleotide-dimethylbenzimidazole phosphoribosyltransferase activity"/>
    <property type="evidence" value="ECO:0007669"/>
    <property type="project" value="InterPro"/>
</dbReference>
<dbReference type="InterPro" id="IPR036087">
    <property type="entry name" value="Nict_dMeBzImd_PRibTrfase_sf"/>
</dbReference>
<name>A0A830FQM6_9EURY</name>
<dbReference type="EMBL" id="BMOO01000002">
    <property type="protein sequence ID" value="GGM61449.1"/>
    <property type="molecule type" value="Genomic_DNA"/>
</dbReference>
<gene>
    <name evidence="2" type="ORF">GCM10009017_09470</name>
    <name evidence="3" type="ORF">J2752_001403</name>
</gene>
<reference evidence="2" key="2">
    <citation type="submission" date="2020-09" db="EMBL/GenBank/DDBJ databases">
        <authorList>
            <person name="Sun Q."/>
            <person name="Ohkuma M."/>
        </authorList>
    </citation>
    <scope>NUCLEOTIDE SEQUENCE</scope>
    <source>
        <strain evidence="2">JCM 16108</strain>
    </source>
</reference>
<evidence type="ECO:0000313" key="4">
    <source>
        <dbReference type="Proteomes" id="UP000614609"/>
    </source>
</evidence>
<dbReference type="PANTHER" id="PTHR38811:SF1">
    <property type="entry name" value="UPF0284 PROTEIN SLL1500"/>
    <property type="match status" value="1"/>
</dbReference>
<dbReference type="Proteomes" id="UP000614609">
    <property type="component" value="Unassembled WGS sequence"/>
</dbReference>
<evidence type="ECO:0000313" key="2">
    <source>
        <dbReference type="EMBL" id="GGM61449.1"/>
    </source>
</evidence>
<evidence type="ECO:0000313" key="3">
    <source>
        <dbReference type="EMBL" id="MBP1954491.1"/>
    </source>
</evidence>
<reference evidence="2" key="1">
    <citation type="journal article" date="2014" name="Int. J. Syst. Evol. Microbiol.">
        <title>Complete genome sequence of Corynebacterium casei LMG S-19264T (=DSM 44701T), isolated from a smear-ripened cheese.</title>
        <authorList>
            <consortium name="US DOE Joint Genome Institute (JGI-PGF)"/>
            <person name="Walter F."/>
            <person name="Albersmeier A."/>
            <person name="Kalinowski J."/>
            <person name="Ruckert C."/>
        </authorList>
    </citation>
    <scope>NUCLEOTIDE SEQUENCE</scope>
    <source>
        <strain evidence="2">JCM 16108</strain>
    </source>
</reference>
<dbReference type="AlphaFoldDB" id="A0A830FQM6"/>
<dbReference type="SUPFAM" id="SSF52733">
    <property type="entry name" value="Nicotinate mononucleotide:5,6-dimethylbenzimidazole phosphoribosyltransferase (CobT)"/>
    <property type="match status" value="1"/>
</dbReference>
<accession>A0A830FQM6</accession>
<sequence>MTFVLVAGTTETAGIDGISAAGETPALMAHTPAADAELVAYGRPVFAPIVPVSPEGCPTPGLVTRAVRDLLGFDVVVADAGLAARTAAPSVGFGSDPGADVRSADPVPDAAARHDVAREYAAGHPDDEFVVGETIPGGTTTAMGVLRALGADYAVSSSLPANPLALKREVVADGLDASGLDAGDLAGEPIEAIRRMGDPTLAVTLGLLRGALERGADVTLAGGTQMLAAATLARHADVTADFDVATTSFIADDDAVDVRAAADALDVTLHVTDPGFVPDEHVATDHYLAGVAKEGVGMGGALHLADRAGVPMADVRERLFARYDALVGDDGP</sequence>
<dbReference type="Proteomes" id="UP000765891">
    <property type="component" value="Unassembled WGS sequence"/>
</dbReference>
<proteinExistence type="inferred from homology"/>
<dbReference type="CDD" id="cd02439">
    <property type="entry name" value="DMB-PRT_CobT"/>
    <property type="match status" value="1"/>
</dbReference>